<proteinExistence type="predicted"/>
<dbReference type="Pfam" id="PF16592">
    <property type="entry name" value="Cas9_REC"/>
    <property type="match status" value="1"/>
</dbReference>
<dbReference type="InterPro" id="IPR032240">
    <property type="entry name" value="Cas9_REC"/>
</dbReference>
<reference evidence="2 3" key="1">
    <citation type="submission" date="2019-06" db="EMBL/GenBank/DDBJ databases">
        <title>Whole genome sequencing of Lactobacillus johnsonii strain G2A.</title>
        <authorList>
            <person name="Conlan S."/>
            <person name="Thomas P.J."/>
            <person name="Mullikin J."/>
            <person name="Singer J."/>
            <person name="Weaver C."/>
            <person name="Segre J.A."/>
        </authorList>
    </citation>
    <scope>NUCLEOTIDE SEQUENCE [LARGE SCALE GENOMIC DNA]</scope>
    <source>
        <strain evidence="2 3">G2A</strain>
        <plasmid evidence="2 3">unnamed1</plasmid>
    </source>
</reference>
<dbReference type="AlphaFoldDB" id="A0A9X7XVJ4"/>
<gene>
    <name evidence="2" type="ORF">FEE39_10140</name>
</gene>
<evidence type="ECO:0000259" key="1">
    <source>
        <dbReference type="Pfam" id="PF16592"/>
    </source>
</evidence>
<sequence length="133" mass="15150">MVNNFEDRLIFEIKLSEIQWLTDLERKKLIAHRFTGWGNLSKKLLVNMTPINSESLLDQLWNTKKTFIQIINKEAFKAAIDKENIKVSKTMSDEDLINDSYASPATKKALRQAIKVIEDVVKTTGAAPKIISS</sequence>
<evidence type="ECO:0000313" key="2">
    <source>
        <dbReference type="EMBL" id="QIA88593.1"/>
    </source>
</evidence>
<organism evidence="2 3">
    <name type="scientific">Lactobacillus johnsonii</name>
    <dbReference type="NCBI Taxonomy" id="33959"/>
    <lineage>
        <taxon>Bacteria</taxon>
        <taxon>Bacillati</taxon>
        <taxon>Bacillota</taxon>
        <taxon>Bacilli</taxon>
        <taxon>Lactobacillales</taxon>
        <taxon>Lactobacillaceae</taxon>
        <taxon>Lactobacillus</taxon>
    </lineage>
</organism>
<dbReference type="EMBL" id="CP040855">
    <property type="protein sequence ID" value="QIA88593.1"/>
    <property type="molecule type" value="Genomic_DNA"/>
</dbReference>
<name>A0A9X7XVJ4_LACJH</name>
<keyword evidence="2" id="KW-0614">Plasmid</keyword>
<feature type="domain" description="CRISPR-associated endonuclease Cas9 REC lobe" evidence="1">
    <location>
        <begin position="5"/>
        <end position="82"/>
    </location>
</feature>
<dbReference type="RefSeq" id="WP_163588952.1">
    <property type="nucleotide sequence ID" value="NZ_CP040855.1"/>
</dbReference>
<accession>A0A9X7XVJ4</accession>
<evidence type="ECO:0000313" key="3">
    <source>
        <dbReference type="Proteomes" id="UP000464749"/>
    </source>
</evidence>
<dbReference type="Proteomes" id="UP000464749">
    <property type="component" value="Plasmid unnamed1"/>
</dbReference>
<protein>
    <recommendedName>
        <fullName evidence="1">CRISPR-associated endonuclease Cas9 REC lobe domain-containing protein</fullName>
    </recommendedName>
</protein>
<geneLocation type="plasmid" evidence="2 3">
    <name>unnamed1</name>
</geneLocation>